<dbReference type="PANTHER" id="PTHR13084">
    <property type="entry name" value="T-CELL LYMPHOMA BREAKPOINT-ASSOCIATED TARGET 1-RELATED"/>
    <property type="match status" value="1"/>
</dbReference>
<evidence type="ECO:0000256" key="4">
    <source>
        <dbReference type="ARBA" id="ARBA00022475"/>
    </source>
</evidence>
<dbReference type="EMBL" id="JAAWVN010007908">
    <property type="protein sequence ID" value="MBN3290391.1"/>
    <property type="molecule type" value="Genomic_DNA"/>
</dbReference>
<dbReference type="PANTHER" id="PTHR13084:SF4">
    <property type="entry name" value="SODIUM_POTASSIUM-TRANSPORTING ATPASE SUBUNIT BETA-1-INTERACTING PROTEIN 1"/>
    <property type="match status" value="1"/>
</dbReference>
<dbReference type="Pfam" id="PF05640">
    <property type="entry name" value="NKAIN"/>
    <property type="match status" value="1"/>
</dbReference>
<evidence type="ECO:0000313" key="10">
    <source>
        <dbReference type="EMBL" id="MBN3290391.1"/>
    </source>
</evidence>
<evidence type="ECO:0000256" key="2">
    <source>
        <dbReference type="ARBA" id="ARBA00006364"/>
    </source>
</evidence>
<evidence type="ECO:0000256" key="8">
    <source>
        <dbReference type="ARBA" id="ARBA00023180"/>
    </source>
</evidence>
<feature type="non-terminal residue" evidence="10">
    <location>
        <position position="105"/>
    </location>
</feature>
<accession>A0ABS2YWJ8</accession>
<evidence type="ECO:0000256" key="5">
    <source>
        <dbReference type="ARBA" id="ARBA00022692"/>
    </source>
</evidence>
<proteinExistence type="inferred from homology"/>
<keyword evidence="4 9" id="KW-1003">Cell membrane</keyword>
<reference evidence="10" key="1">
    <citation type="journal article" date="2021" name="Cell">
        <title>Tracing the genetic footprints of vertebrate landing in non-teleost ray-finned fishes.</title>
        <authorList>
            <person name="Bi X."/>
            <person name="Wang K."/>
            <person name="Yang L."/>
            <person name="Pan H."/>
            <person name="Jiang H."/>
            <person name="Wei Q."/>
            <person name="Fang M."/>
            <person name="Yu H."/>
            <person name="Zhu C."/>
            <person name="Cai Y."/>
            <person name="He Y."/>
            <person name="Gan X."/>
            <person name="Zeng H."/>
            <person name="Yu D."/>
            <person name="Zhu Y."/>
            <person name="Jiang H."/>
            <person name="Qiu Q."/>
            <person name="Yang H."/>
            <person name="Zhang Y.E."/>
            <person name="Wang W."/>
            <person name="Zhu M."/>
            <person name="He S."/>
            <person name="Zhang G."/>
        </authorList>
    </citation>
    <scope>NUCLEOTIDE SEQUENCE</scope>
    <source>
        <strain evidence="10">Bchr_001</strain>
    </source>
</reference>
<feature type="non-terminal residue" evidence="10">
    <location>
        <position position="1"/>
    </location>
</feature>
<evidence type="ECO:0000256" key="9">
    <source>
        <dbReference type="RuleBase" id="RU368041"/>
    </source>
</evidence>
<keyword evidence="8" id="KW-0325">Glycoprotein</keyword>
<comment type="subunit">
    <text evidence="3">Interacts with atp1b1 C-terminus.</text>
</comment>
<gene>
    <name evidence="10" type="primary">Nkain1</name>
    <name evidence="10" type="ORF">GTO92_0020784</name>
</gene>
<comment type="caution">
    <text evidence="10">The sequence shown here is derived from an EMBL/GenBank/DDBJ whole genome shotgun (WGS) entry which is preliminary data.</text>
</comment>
<evidence type="ECO:0000256" key="3">
    <source>
        <dbReference type="ARBA" id="ARBA00011461"/>
    </source>
</evidence>
<comment type="caution">
    <text evidence="9">Lacks conserved residue(s) required for the propagation of feature annotation.</text>
</comment>
<keyword evidence="5 9" id="KW-0812">Transmembrane</keyword>
<keyword evidence="6 9" id="KW-1133">Transmembrane helix</keyword>
<feature type="transmembrane region" description="Helical" evidence="9">
    <location>
        <begin position="44"/>
        <end position="68"/>
    </location>
</feature>
<keyword evidence="11" id="KW-1185">Reference proteome</keyword>
<feature type="transmembrane region" description="Helical" evidence="9">
    <location>
        <begin position="16"/>
        <end position="37"/>
    </location>
</feature>
<evidence type="ECO:0000256" key="1">
    <source>
        <dbReference type="ARBA" id="ARBA00004651"/>
    </source>
</evidence>
<dbReference type="Proteomes" id="UP001166052">
    <property type="component" value="Unassembled WGS sequence"/>
</dbReference>
<name>A0ABS2YWJ8_POLSE</name>
<organism evidence="10 11">
    <name type="scientific">Polypterus senegalus</name>
    <name type="common">Senegal bichir</name>
    <dbReference type="NCBI Taxonomy" id="55291"/>
    <lineage>
        <taxon>Eukaryota</taxon>
        <taxon>Metazoa</taxon>
        <taxon>Chordata</taxon>
        <taxon>Craniata</taxon>
        <taxon>Vertebrata</taxon>
        <taxon>Euteleostomi</taxon>
        <taxon>Actinopterygii</taxon>
        <taxon>Polypteriformes</taxon>
        <taxon>Polypteridae</taxon>
        <taxon>Polypterus</taxon>
    </lineage>
</organism>
<evidence type="ECO:0000256" key="6">
    <source>
        <dbReference type="ARBA" id="ARBA00022989"/>
    </source>
</evidence>
<evidence type="ECO:0000313" key="11">
    <source>
        <dbReference type="Proteomes" id="UP001166052"/>
    </source>
</evidence>
<protein>
    <recommendedName>
        <fullName evidence="9">Sodium/potassium-transporting ATPase subunit beta-1-interacting protein</fullName>
        <shortName evidence="9">Na(+)/K(+)-transporting ATPase subunit beta-1-interacting protein</shortName>
    </recommendedName>
</protein>
<comment type="similarity">
    <text evidence="2 9">Belongs to the NKAIN family.</text>
</comment>
<evidence type="ECO:0000256" key="7">
    <source>
        <dbReference type="ARBA" id="ARBA00023136"/>
    </source>
</evidence>
<comment type="subcellular location">
    <subcellularLocation>
        <location evidence="1 9">Cell membrane</location>
        <topology evidence="1 9">Multi-pass membrane protein</topology>
    </subcellularLocation>
</comment>
<keyword evidence="7 9" id="KW-0472">Membrane</keyword>
<dbReference type="InterPro" id="IPR008516">
    <property type="entry name" value="Na/K-Atpase_Interacting"/>
</dbReference>
<sequence length="105" mass="12281">VAALARQIFDFLGYQWAPILANFIHIMAVILGIFGTIQYRSRYLIMYAVWLVMWVGWNSFIICFYLEVGQLSQLFGFVYACYVSKVFLDDEDSCKCPHFPPAVWY</sequence>